<evidence type="ECO:0000313" key="4">
    <source>
        <dbReference type="EMBL" id="CAB4782603.1"/>
    </source>
</evidence>
<dbReference type="EMBL" id="CAFBOC010000012">
    <property type="protein sequence ID" value="CAB4980622.1"/>
    <property type="molecule type" value="Genomic_DNA"/>
</dbReference>
<dbReference type="EMBL" id="CAFBNH010000006">
    <property type="protein sequence ID" value="CAB4949629.1"/>
    <property type="molecule type" value="Genomic_DNA"/>
</dbReference>
<proteinExistence type="predicted"/>
<reference evidence="1" key="1">
    <citation type="submission" date="2020-05" db="EMBL/GenBank/DDBJ databases">
        <authorList>
            <person name="Chiriac C."/>
            <person name="Salcher M."/>
            <person name="Ghai R."/>
            <person name="Kavagutti S V."/>
        </authorList>
    </citation>
    <scope>NUCLEOTIDE SEQUENCE</scope>
</reference>
<gene>
    <name evidence="2" type="ORF">UFOPK2510_01080</name>
    <name evidence="3" type="ORF">UFOPK2718_00685</name>
    <name evidence="4" type="ORF">UFOPK2936_01039</name>
    <name evidence="5" type="ORF">UFOPK3328_01085</name>
    <name evidence="6" type="ORF">UFOPK3779_01106</name>
    <name evidence="7" type="ORF">UFOPK3913_01108</name>
    <name evidence="1" type="ORF">UFOPK4107_01368</name>
</gene>
<evidence type="ECO:0000313" key="7">
    <source>
        <dbReference type="EMBL" id="CAB4980622.1"/>
    </source>
</evidence>
<dbReference type="EMBL" id="CAEZXO010000006">
    <property type="protein sequence ID" value="CAB4697314.1"/>
    <property type="molecule type" value="Genomic_DNA"/>
</dbReference>
<evidence type="ECO:0000313" key="3">
    <source>
        <dbReference type="EMBL" id="CAB4723353.1"/>
    </source>
</evidence>
<dbReference type="NCBIfam" id="TIGR03847">
    <property type="entry name" value="conserved hypothetical protein"/>
    <property type="match status" value="1"/>
</dbReference>
<dbReference type="EMBL" id="CAEZZW010000005">
    <property type="protein sequence ID" value="CAB4782603.1"/>
    <property type="molecule type" value="Genomic_DNA"/>
</dbReference>
<sequence>MKRVIHNFDSPDRFVAGTVGLPGERTFFLQASSGNKVTSVVLEKAQVFAIAERITFMLKELKRNQLSLALEILPLDERPLEMPILEEFRVGIMSLSWLSDREKVLLQLQALTENVPENDELIEDDVEDAPDLLRVLISAGQAQSFAQRAISLVNAGREPCAFCGLPLDPAGHVCPRANGYRR</sequence>
<dbReference type="InterPro" id="IPR021441">
    <property type="entry name" value="DUF3090"/>
</dbReference>
<dbReference type="EMBL" id="CAFBLD010000007">
    <property type="protein sequence ID" value="CAB4871460.1"/>
    <property type="molecule type" value="Genomic_DNA"/>
</dbReference>
<evidence type="ECO:0000313" key="1">
    <source>
        <dbReference type="EMBL" id="CAB4344266.1"/>
    </source>
</evidence>
<dbReference type="Pfam" id="PF11290">
    <property type="entry name" value="DUF3090"/>
    <property type="match status" value="1"/>
</dbReference>
<dbReference type="AlphaFoldDB" id="A0A6J5ZSF8"/>
<dbReference type="EMBL" id="CAEZYM010000005">
    <property type="protein sequence ID" value="CAB4723353.1"/>
    <property type="molecule type" value="Genomic_DNA"/>
</dbReference>
<dbReference type="EMBL" id="CAESAE010000009">
    <property type="protein sequence ID" value="CAB4344266.1"/>
    <property type="molecule type" value="Genomic_DNA"/>
</dbReference>
<evidence type="ECO:0000313" key="6">
    <source>
        <dbReference type="EMBL" id="CAB4949629.1"/>
    </source>
</evidence>
<name>A0A6J5ZSF8_9ZZZZ</name>
<protein>
    <submittedName>
        <fullName evidence="1">Unannotated protein</fullName>
    </submittedName>
</protein>
<accession>A0A6J5ZSF8</accession>
<evidence type="ECO:0000313" key="2">
    <source>
        <dbReference type="EMBL" id="CAB4697314.1"/>
    </source>
</evidence>
<organism evidence="1">
    <name type="scientific">freshwater metagenome</name>
    <dbReference type="NCBI Taxonomy" id="449393"/>
    <lineage>
        <taxon>unclassified sequences</taxon>
        <taxon>metagenomes</taxon>
        <taxon>ecological metagenomes</taxon>
    </lineage>
</organism>
<evidence type="ECO:0000313" key="5">
    <source>
        <dbReference type="EMBL" id="CAB4871460.1"/>
    </source>
</evidence>